<evidence type="ECO:0000256" key="2">
    <source>
        <dbReference type="ARBA" id="ARBA00023125"/>
    </source>
</evidence>
<evidence type="ECO:0000256" key="1">
    <source>
        <dbReference type="ARBA" id="ARBA00023015"/>
    </source>
</evidence>
<dbReference type="GO" id="GO:0000976">
    <property type="term" value="F:transcription cis-regulatory region binding"/>
    <property type="evidence" value="ECO:0007669"/>
    <property type="project" value="TreeGrafter"/>
</dbReference>
<accession>A0AAE3YJL7</accession>
<feature type="domain" description="HTH tetR-type" evidence="6">
    <location>
        <begin position="23"/>
        <end position="84"/>
    </location>
</feature>
<keyword evidence="8" id="KW-1185">Reference proteome</keyword>
<proteinExistence type="predicted"/>
<feature type="region of interest" description="Disordered" evidence="5">
    <location>
        <begin position="1"/>
        <end position="24"/>
    </location>
</feature>
<evidence type="ECO:0000256" key="5">
    <source>
        <dbReference type="SAM" id="MobiDB-lite"/>
    </source>
</evidence>
<dbReference type="PANTHER" id="PTHR30055">
    <property type="entry name" value="HTH-TYPE TRANSCRIPTIONAL REGULATOR RUTR"/>
    <property type="match status" value="1"/>
</dbReference>
<evidence type="ECO:0000256" key="3">
    <source>
        <dbReference type="ARBA" id="ARBA00023163"/>
    </source>
</evidence>
<dbReference type="InterPro" id="IPR009057">
    <property type="entry name" value="Homeodomain-like_sf"/>
</dbReference>
<evidence type="ECO:0000256" key="4">
    <source>
        <dbReference type="PROSITE-ProRule" id="PRU00335"/>
    </source>
</evidence>
<dbReference type="EMBL" id="JAVDYB010000001">
    <property type="protein sequence ID" value="MDR7274102.1"/>
    <property type="molecule type" value="Genomic_DNA"/>
</dbReference>
<dbReference type="SUPFAM" id="SSF48498">
    <property type="entry name" value="Tetracyclin repressor-like, C-terminal domain"/>
    <property type="match status" value="1"/>
</dbReference>
<dbReference type="Pfam" id="PF16859">
    <property type="entry name" value="TetR_C_11"/>
    <property type="match status" value="1"/>
</dbReference>
<dbReference type="PROSITE" id="PS50977">
    <property type="entry name" value="HTH_TETR_2"/>
    <property type="match status" value="1"/>
</dbReference>
<gene>
    <name evidence="7" type="ORF">J2S41_000880</name>
</gene>
<dbReference type="AlphaFoldDB" id="A0AAE3YJL7"/>
<dbReference type="Gene3D" id="1.10.10.60">
    <property type="entry name" value="Homeodomain-like"/>
    <property type="match status" value="1"/>
</dbReference>
<reference evidence="7" key="1">
    <citation type="submission" date="2023-07" db="EMBL/GenBank/DDBJ databases">
        <title>Sequencing the genomes of 1000 actinobacteria strains.</title>
        <authorList>
            <person name="Klenk H.-P."/>
        </authorList>
    </citation>
    <scope>NUCLEOTIDE SEQUENCE</scope>
    <source>
        <strain evidence="7">DSM 44707</strain>
    </source>
</reference>
<dbReference type="PANTHER" id="PTHR30055:SF148">
    <property type="entry name" value="TETR-FAMILY TRANSCRIPTIONAL REGULATOR"/>
    <property type="match status" value="1"/>
</dbReference>
<dbReference type="InterPro" id="IPR050109">
    <property type="entry name" value="HTH-type_TetR-like_transc_reg"/>
</dbReference>
<dbReference type="GO" id="GO:0003700">
    <property type="term" value="F:DNA-binding transcription factor activity"/>
    <property type="evidence" value="ECO:0007669"/>
    <property type="project" value="TreeGrafter"/>
</dbReference>
<evidence type="ECO:0000313" key="7">
    <source>
        <dbReference type="EMBL" id="MDR7274102.1"/>
    </source>
</evidence>
<dbReference type="SUPFAM" id="SSF46689">
    <property type="entry name" value="Homeodomain-like"/>
    <property type="match status" value="1"/>
</dbReference>
<keyword evidence="3" id="KW-0804">Transcription</keyword>
<feature type="DNA-binding region" description="H-T-H motif" evidence="4">
    <location>
        <begin position="47"/>
        <end position="66"/>
    </location>
</feature>
<dbReference type="InterPro" id="IPR001647">
    <property type="entry name" value="HTH_TetR"/>
</dbReference>
<protein>
    <submittedName>
        <fullName evidence="7">AcrR family transcriptional regulator</fullName>
    </submittedName>
</protein>
<dbReference type="InterPro" id="IPR036271">
    <property type="entry name" value="Tet_transcr_reg_TetR-rel_C_sf"/>
</dbReference>
<dbReference type="Gene3D" id="1.10.357.10">
    <property type="entry name" value="Tetracycline Repressor, domain 2"/>
    <property type="match status" value="1"/>
</dbReference>
<evidence type="ECO:0000259" key="6">
    <source>
        <dbReference type="PROSITE" id="PS50977"/>
    </source>
</evidence>
<evidence type="ECO:0000313" key="8">
    <source>
        <dbReference type="Proteomes" id="UP001183643"/>
    </source>
</evidence>
<comment type="caution">
    <text evidence="7">The sequence shown here is derived from an EMBL/GenBank/DDBJ whole genome shotgun (WGS) entry which is preliminary data.</text>
</comment>
<keyword evidence="2 4" id="KW-0238">DNA-binding</keyword>
<sequence length="204" mass="22614">MTLTAPDAPRPPEPRAPGRPRSSRADEAIIEATLDLLAEGSSIEALAIEAIAARAGVGKATIYRRWAGKDALLRDALARLKRPPADPDTGDVREDLLILARSIGKNKDPRAEKIMPCLVPEAMRSAEQYTTYQQIVEPRRAVTREILRRGIARGELRADLDVEVVLTALTGPILIQRMLRWNPRLDEERFPEQVVDLVMKAITA</sequence>
<dbReference type="Proteomes" id="UP001183643">
    <property type="component" value="Unassembled WGS sequence"/>
</dbReference>
<feature type="compositionally biased region" description="Pro residues" evidence="5">
    <location>
        <begin position="8"/>
        <end position="17"/>
    </location>
</feature>
<dbReference type="Pfam" id="PF00440">
    <property type="entry name" value="TetR_N"/>
    <property type="match status" value="1"/>
</dbReference>
<dbReference type="RefSeq" id="WP_310363401.1">
    <property type="nucleotide sequence ID" value="NZ_JAVDYB010000001.1"/>
</dbReference>
<organism evidence="7 8">
    <name type="scientific">Catenuloplanes atrovinosus</name>
    <dbReference type="NCBI Taxonomy" id="137266"/>
    <lineage>
        <taxon>Bacteria</taxon>
        <taxon>Bacillati</taxon>
        <taxon>Actinomycetota</taxon>
        <taxon>Actinomycetes</taxon>
        <taxon>Micromonosporales</taxon>
        <taxon>Micromonosporaceae</taxon>
        <taxon>Catenuloplanes</taxon>
    </lineage>
</organism>
<name>A0AAE3YJL7_9ACTN</name>
<keyword evidence="1" id="KW-0805">Transcription regulation</keyword>
<dbReference type="InterPro" id="IPR011075">
    <property type="entry name" value="TetR_C"/>
</dbReference>